<evidence type="ECO:0000313" key="2">
    <source>
        <dbReference type="EMBL" id="QHT88446.1"/>
    </source>
</evidence>
<dbReference type="InterPro" id="IPR013320">
    <property type="entry name" value="ConA-like_dom_sf"/>
</dbReference>
<dbReference type="EMBL" id="MN740117">
    <property type="protein sequence ID" value="QHT88446.1"/>
    <property type="molecule type" value="Genomic_DNA"/>
</dbReference>
<proteinExistence type="predicted"/>
<evidence type="ECO:0008006" key="3">
    <source>
        <dbReference type="Google" id="ProtNLM"/>
    </source>
</evidence>
<keyword evidence="1" id="KW-0812">Transmembrane</keyword>
<dbReference type="Gene3D" id="2.60.120.200">
    <property type="match status" value="1"/>
</dbReference>
<evidence type="ECO:0000256" key="1">
    <source>
        <dbReference type="SAM" id="Phobius"/>
    </source>
</evidence>
<dbReference type="AlphaFoldDB" id="A0A6C0I7Z6"/>
<keyword evidence="1" id="KW-0472">Membrane</keyword>
<protein>
    <recommendedName>
        <fullName evidence="3">Lectin/glucanase superfamily protein</fullName>
    </recommendedName>
</protein>
<organism evidence="2">
    <name type="scientific">viral metagenome</name>
    <dbReference type="NCBI Taxonomy" id="1070528"/>
    <lineage>
        <taxon>unclassified sequences</taxon>
        <taxon>metagenomes</taxon>
        <taxon>organismal metagenomes</taxon>
    </lineage>
</organism>
<name>A0A6C0I7Z6_9ZZZZ</name>
<keyword evidence="1" id="KW-1133">Transmembrane helix</keyword>
<reference evidence="2" key="1">
    <citation type="journal article" date="2020" name="Nature">
        <title>Giant virus diversity and host interactions through global metagenomics.</title>
        <authorList>
            <person name="Schulz F."/>
            <person name="Roux S."/>
            <person name="Paez-Espino D."/>
            <person name="Jungbluth S."/>
            <person name="Walsh D.A."/>
            <person name="Denef V.J."/>
            <person name="McMahon K.D."/>
            <person name="Konstantinidis K.T."/>
            <person name="Eloe-Fadrosh E.A."/>
            <person name="Kyrpides N.C."/>
            <person name="Woyke T."/>
        </authorList>
    </citation>
    <scope>NUCLEOTIDE SEQUENCE</scope>
    <source>
        <strain evidence="2">GVMAG-M-3300023184-50</strain>
    </source>
</reference>
<dbReference type="SUPFAM" id="SSF49899">
    <property type="entry name" value="Concanavalin A-like lectins/glucanases"/>
    <property type="match status" value="1"/>
</dbReference>
<feature type="transmembrane region" description="Helical" evidence="1">
    <location>
        <begin position="6"/>
        <end position="27"/>
    </location>
</feature>
<sequence length="238" mass="25933">METRTLLLSFMTLVIIGVVVIVIYELVIGGAFSGGGGNPITPQKTSVLLIGPLHSGQDSITVNTPLPPSMNEEDGIEFSFASWILIKDYGYGTSETPVIYKNGPGCPTVSFNVHSNTLFINQQTYKGSETIRIRNMPAEKLFHLAVCVNQTALDVYVNGLLHTHKSLDSLPLQNPGPVLVGPNGGWKGKIGSFIYYNYALSPGEIRALALTKAIRDPNDLPPNPPYFDTSWWIGRLSK</sequence>
<accession>A0A6C0I7Z6</accession>
<dbReference type="Pfam" id="PF13385">
    <property type="entry name" value="Laminin_G_3"/>
    <property type="match status" value="1"/>
</dbReference>